<name>A0A6S7AJ45_9BURK</name>
<dbReference type="Gene3D" id="2.170.130.10">
    <property type="entry name" value="TonB-dependent receptor, plug domain"/>
    <property type="match status" value="1"/>
</dbReference>
<evidence type="ECO:0000259" key="16">
    <source>
        <dbReference type="SMART" id="SM00965"/>
    </source>
</evidence>
<gene>
    <name evidence="17" type="primary">fhuA_11</name>
    <name evidence="17" type="ORF">LMG3458_04997</name>
</gene>
<keyword evidence="7" id="KW-0732">Signal</keyword>
<keyword evidence="9" id="KW-0406">Ion transport</keyword>
<dbReference type="FunFam" id="2.170.130.10:FF:000001">
    <property type="entry name" value="Catecholate siderophore TonB-dependent receptor"/>
    <property type="match status" value="1"/>
</dbReference>
<dbReference type="PANTHER" id="PTHR32552:SF68">
    <property type="entry name" value="FERRICHROME OUTER MEMBRANE TRANSPORTER_PHAGE RECEPTOR"/>
    <property type="match status" value="1"/>
</dbReference>
<dbReference type="InterPro" id="IPR037066">
    <property type="entry name" value="Plug_dom_sf"/>
</dbReference>
<evidence type="ECO:0000313" key="17">
    <source>
        <dbReference type="EMBL" id="CAB3732789.1"/>
    </source>
</evidence>
<dbReference type="InterPro" id="IPR011662">
    <property type="entry name" value="Secretin/TonB_short_N"/>
</dbReference>
<organism evidence="17 18">
    <name type="scientific">Achromobacter deleyi</name>
    <dbReference type="NCBI Taxonomy" id="1353891"/>
    <lineage>
        <taxon>Bacteria</taxon>
        <taxon>Pseudomonadati</taxon>
        <taxon>Pseudomonadota</taxon>
        <taxon>Betaproteobacteria</taxon>
        <taxon>Burkholderiales</taxon>
        <taxon>Alcaligenaceae</taxon>
        <taxon>Achromobacter</taxon>
    </lineage>
</organism>
<dbReference type="GO" id="GO:0038023">
    <property type="term" value="F:signaling receptor activity"/>
    <property type="evidence" value="ECO:0007669"/>
    <property type="project" value="InterPro"/>
</dbReference>
<dbReference type="GO" id="GO:0015344">
    <property type="term" value="F:siderophore uptake transmembrane transporter activity"/>
    <property type="evidence" value="ECO:0007669"/>
    <property type="project" value="TreeGrafter"/>
</dbReference>
<dbReference type="NCBIfam" id="TIGR01783">
    <property type="entry name" value="TonB-siderophor"/>
    <property type="match status" value="1"/>
</dbReference>
<dbReference type="InterPro" id="IPR039426">
    <property type="entry name" value="TonB-dep_rcpt-like"/>
</dbReference>
<dbReference type="PROSITE" id="PS52016">
    <property type="entry name" value="TONB_DEPENDENT_REC_3"/>
    <property type="match status" value="1"/>
</dbReference>
<dbReference type="Pfam" id="PF07715">
    <property type="entry name" value="Plug"/>
    <property type="match status" value="1"/>
</dbReference>
<reference evidence="17 18" key="1">
    <citation type="submission" date="2020-04" db="EMBL/GenBank/DDBJ databases">
        <authorList>
            <person name="De Canck E."/>
        </authorList>
    </citation>
    <scope>NUCLEOTIDE SEQUENCE [LARGE SCALE GENOMIC DNA]</scope>
    <source>
        <strain evidence="17 18">LMG 3458</strain>
    </source>
</reference>
<comment type="subcellular location">
    <subcellularLocation>
        <location evidence="1 14">Cell outer membrane</location>
        <topology evidence="1 14">Multi-pass membrane protein</topology>
    </subcellularLocation>
</comment>
<dbReference type="InterPro" id="IPR000531">
    <property type="entry name" value="Beta-barrel_TonB"/>
</dbReference>
<dbReference type="Pfam" id="PF07660">
    <property type="entry name" value="STN"/>
    <property type="match status" value="1"/>
</dbReference>
<evidence type="ECO:0000256" key="7">
    <source>
        <dbReference type="ARBA" id="ARBA00022729"/>
    </source>
</evidence>
<keyword evidence="12 17" id="KW-0675">Receptor</keyword>
<dbReference type="PANTHER" id="PTHR32552">
    <property type="entry name" value="FERRICHROME IRON RECEPTOR-RELATED"/>
    <property type="match status" value="1"/>
</dbReference>
<dbReference type="Gene3D" id="2.40.170.20">
    <property type="entry name" value="TonB-dependent receptor, beta-barrel domain"/>
    <property type="match status" value="1"/>
</dbReference>
<evidence type="ECO:0000256" key="14">
    <source>
        <dbReference type="PROSITE-ProRule" id="PRU01360"/>
    </source>
</evidence>
<evidence type="ECO:0000256" key="15">
    <source>
        <dbReference type="RuleBase" id="RU003357"/>
    </source>
</evidence>
<dbReference type="SMART" id="SM00965">
    <property type="entry name" value="STN"/>
    <property type="match status" value="1"/>
</dbReference>
<evidence type="ECO:0000256" key="9">
    <source>
        <dbReference type="ARBA" id="ARBA00023065"/>
    </source>
</evidence>
<evidence type="ECO:0000256" key="4">
    <source>
        <dbReference type="ARBA" id="ARBA00022452"/>
    </source>
</evidence>
<keyword evidence="11 14" id="KW-0472">Membrane</keyword>
<proteinExistence type="inferred from homology"/>
<keyword evidence="8" id="KW-0408">Iron</keyword>
<evidence type="ECO:0000256" key="2">
    <source>
        <dbReference type="ARBA" id="ARBA00009810"/>
    </source>
</evidence>
<dbReference type="InterPro" id="IPR036942">
    <property type="entry name" value="Beta-barrel_TonB_sf"/>
</dbReference>
<evidence type="ECO:0000313" key="18">
    <source>
        <dbReference type="Proteomes" id="UP000494111"/>
    </source>
</evidence>
<sequence length="831" mass="89314">MHGAPARLTLAYGTPMKRPHDLPVDLPFDLPHALPAAPVAPLPTARTMRPWLLAAGLTLTALMPTAPMPAHAQTAPAEGRRSYQIPAGPLTQALNTFGQMAGVPLSGAMPLTQGKSSPGLSGRYTVPEALAALLAGTGLTATRTGDGQYVLEPQATGPATLAPIAVVGASAGVDGFVAQSSSSATKTDASLMETARSVSVVTREQMDARGVTSMPEAVRYAAGVGTGSAGFDPRFDQITIRGFPVNTTGDYLDGLRQTPGSYAYFRTEPYALERIDIVKGPMSVLYGQGTPGGVVNRISKRPGPDPIHEIVLLGATHDRKQAAFDIGDSINESGSAKFRVVGLLRRGDTDRMIADDRDLFAPSFEFRLGEDTTLTLLGQYMKDETDANVGNYVENGKVTHIRVSDPRYDHQRQTQYQAGYELEHRLGQDVTLKQQLRYGHISLDARYLSGGALEPGTRLLTRSAWGVESTVETLSVDNNATFRFNTGAAAHSLLAGFDYQWLKWDQGVGYLASGYPSLNLDNPQYGYVPGPTPPMNMVSVLQRNSQYGTYLADQVKLGNWRLSLGGRYDIAKQDNRNLLTQAPAQAKTDKAFTWQAGALYLADNGLAPYASYSTSFTPNTAIDKTGNVLGPTRGSQVEAGIKYQPDGSHSYITLAAYRIEEKDAARVVPATPYSELAGNLRSTGIELEGLAELDRGLQLVASYSYNVGKVTRSNNPAEVGKVPSYQPRHMASLWLDYRLPQGPLAGVGLGAGARYIGTSYGDSLNVMRNPAATLFDVSLSYEPGYAHPALKGWQASISVQNLANKEVQTCSDGYCYLGQGRQIVGQVRYKW</sequence>
<evidence type="ECO:0000256" key="11">
    <source>
        <dbReference type="ARBA" id="ARBA00023136"/>
    </source>
</evidence>
<dbReference type="Proteomes" id="UP000494111">
    <property type="component" value="Unassembled WGS sequence"/>
</dbReference>
<dbReference type="Gene3D" id="3.55.50.30">
    <property type="match status" value="1"/>
</dbReference>
<dbReference type="SUPFAM" id="SSF56935">
    <property type="entry name" value="Porins"/>
    <property type="match status" value="1"/>
</dbReference>
<dbReference type="EMBL" id="CADIJO010000023">
    <property type="protein sequence ID" value="CAB3732789.1"/>
    <property type="molecule type" value="Genomic_DNA"/>
</dbReference>
<dbReference type="CDD" id="cd01347">
    <property type="entry name" value="ligand_gated_channel"/>
    <property type="match status" value="1"/>
</dbReference>
<evidence type="ECO:0000256" key="8">
    <source>
        <dbReference type="ARBA" id="ARBA00023004"/>
    </source>
</evidence>
<dbReference type="AlphaFoldDB" id="A0A6S7AJ45"/>
<evidence type="ECO:0000256" key="3">
    <source>
        <dbReference type="ARBA" id="ARBA00022448"/>
    </source>
</evidence>
<evidence type="ECO:0000256" key="5">
    <source>
        <dbReference type="ARBA" id="ARBA00022496"/>
    </source>
</evidence>
<evidence type="ECO:0000256" key="12">
    <source>
        <dbReference type="ARBA" id="ARBA00023170"/>
    </source>
</evidence>
<evidence type="ECO:0000256" key="13">
    <source>
        <dbReference type="ARBA" id="ARBA00023237"/>
    </source>
</evidence>
<comment type="similarity">
    <text evidence="2 14 15">Belongs to the TonB-dependent receptor family.</text>
</comment>
<dbReference type="InterPro" id="IPR012910">
    <property type="entry name" value="Plug_dom"/>
</dbReference>
<keyword evidence="13 14" id="KW-0998">Cell outer membrane</keyword>
<evidence type="ECO:0000256" key="10">
    <source>
        <dbReference type="ARBA" id="ARBA00023077"/>
    </source>
</evidence>
<keyword evidence="4 14" id="KW-1134">Transmembrane beta strand</keyword>
<dbReference type="GO" id="GO:0015891">
    <property type="term" value="P:siderophore transport"/>
    <property type="evidence" value="ECO:0007669"/>
    <property type="project" value="InterPro"/>
</dbReference>
<keyword evidence="5" id="KW-0410">Iron transport</keyword>
<dbReference type="GO" id="GO:0009279">
    <property type="term" value="C:cell outer membrane"/>
    <property type="evidence" value="ECO:0007669"/>
    <property type="project" value="UniProtKB-SubCell"/>
</dbReference>
<keyword evidence="6 14" id="KW-0812">Transmembrane</keyword>
<keyword evidence="3 14" id="KW-0813">Transport</keyword>
<accession>A0A6S7AJ45</accession>
<dbReference type="Pfam" id="PF00593">
    <property type="entry name" value="TonB_dep_Rec_b-barrel"/>
    <property type="match status" value="1"/>
</dbReference>
<evidence type="ECO:0000256" key="1">
    <source>
        <dbReference type="ARBA" id="ARBA00004571"/>
    </source>
</evidence>
<evidence type="ECO:0000256" key="6">
    <source>
        <dbReference type="ARBA" id="ARBA00022692"/>
    </source>
</evidence>
<dbReference type="InterPro" id="IPR010105">
    <property type="entry name" value="TonB_sidphr_rcpt"/>
</dbReference>
<protein>
    <submittedName>
        <fullName evidence="17">Ferrichrome outer membrane transporter/phage receptor</fullName>
    </submittedName>
</protein>
<keyword evidence="10 15" id="KW-0798">TonB box</keyword>
<feature type="domain" description="Secretin/TonB short N-terminal" evidence="16">
    <location>
        <begin position="103"/>
        <end position="154"/>
    </location>
</feature>